<dbReference type="GO" id="GO:0030690">
    <property type="term" value="C:Noc1p-Noc2p complex"/>
    <property type="evidence" value="ECO:0007669"/>
    <property type="project" value="TreeGrafter"/>
</dbReference>
<protein>
    <recommendedName>
        <fullName evidence="6">Noc2p family</fullName>
    </recommendedName>
</protein>
<evidence type="ECO:0000256" key="1">
    <source>
        <dbReference type="ARBA" id="ARBA00004123"/>
    </source>
</evidence>
<dbReference type="PANTHER" id="PTHR12687">
    <property type="entry name" value="NUCLEOLAR COMPLEX 2 AND RAD4-RELATED"/>
    <property type="match status" value="1"/>
</dbReference>
<dbReference type="GO" id="GO:0030691">
    <property type="term" value="C:Noc2p-Noc3p complex"/>
    <property type="evidence" value="ECO:0007669"/>
    <property type="project" value="TreeGrafter"/>
</dbReference>
<evidence type="ECO:0000256" key="2">
    <source>
        <dbReference type="ARBA" id="ARBA00005907"/>
    </source>
</evidence>
<dbReference type="OrthoDB" id="10266662at2759"/>
<keyword evidence="5" id="KW-1185">Reference proteome</keyword>
<comment type="subcellular location">
    <subcellularLocation>
        <location evidence="1">Nucleus</location>
    </subcellularLocation>
</comment>
<evidence type="ECO:0000313" key="5">
    <source>
        <dbReference type="Proteomes" id="UP000785679"/>
    </source>
</evidence>
<accession>A0A8J8NE11</accession>
<gene>
    <name evidence="4" type="ORF">FGO68_gene14891</name>
</gene>
<dbReference type="GO" id="GO:0005654">
    <property type="term" value="C:nucleoplasm"/>
    <property type="evidence" value="ECO:0007669"/>
    <property type="project" value="TreeGrafter"/>
</dbReference>
<evidence type="ECO:0008006" key="6">
    <source>
        <dbReference type="Google" id="ProtNLM"/>
    </source>
</evidence>
<dbReference type="EMBL" id="RRYP01018780">
    <property type="protein sequence ID" value="TNV73492.1"/>
    <property type="molecule type" value="Genomic_DNA"/>
</dbReference>
<keyword evidence="3" id="KW-0539">Nucleus</keyword>
<dbReference type="AlphaFoldDB" id="A0A8J8NE11"/>
<name>A0A8J8NE11_HALGN</name>
<evidence type="ECO:0000313" key="4">
    <source>
        <dbReference type="EMBL" id="TNV73492.1"/>
    </source>
</evidence>
<dbReference type="Proteomes" id="UP000785679">
    <property type="component" value="Unassembled WGS sequence"/>
</dbReference>
<dbReference type="Pfam" id="PF03715">
    <property type="entry name" value="Noc2"/>
    <property type="match status" value="1"/>
</dbReference>
<organism evidence="4 5">
    <name type="scientific">Halteria grandinella</name>
    <dbReference type="NCBI Taxonomy" id="5974"/>
    <lineage>
        <taxon>Eukaryota</taxon>
        <taxon>Sar</taxon>
        <taxon>Alveolata</taxon>
        <taxon>Ciliophora</taxon>
        <taxon>Intramacronucleata</taxon>
        <taxon>Spirotrichea</taxon>
        <taxon>Stichotrichia</taxon>
        <taxon>Sporadotrichida</taxon>
        <taxon>Halteriidae</taxon>
        <taxon>Halteria</taxon>
    </lineage>
</organism>
<reference evidence="4" key="1">
    <citation type="submission" date="2019-06" db="EMBL/GenBank/DDBJ databases">
        <authorList>
            <person name="Zheng W."/>
        </authorList>
    </citation>
    <scope>NUCLEOTIDE SEQUENCE</scope>
    <source>
        <strain evidence="4">QDHG01</strain>
    </source>
</reference>
<dbReference type="InterPro" id="IPR005343">
    <property type="entry name" value="Noc2"/>
</dbReference>
<evidence type="ECO:0000256" key="3">
    <source>
        <dbReference type="ARBA" id="ARBA00023242"/>
    </source>
</evidence>
<dbReference type="GO" id="GO:0042273">
    <property type="term" value="P:ribosomal large subunit biogenesis"/>
    <property type="evidence" value="ECO:0007669"/>
    <property type="project" value="TreeGrafter"/>
</dbReference>
<dbReference type="GO" id="GO:0005730">
    <property type="term" value="C:nucleolus"/>
    <property type="evidence" value="ECO:0007669"/>
    <property type="project" value="TreeGrafter"/>
</dbReference>
<comment type="similarity">
    <text evidence="2">Belongs to the NOC2 family.</text>
</comment>
<proteinExistence type="inferred from homology"/>
<sequence length="524" mass="59738">MDKTRGGPTYANLTRVIKIVKQVFFAGNGASGDNEDGEEKKQEAKKDKTQAIASILLSNAGEYKRLLEFFCQEVPKLILKLCSVAEKVPKEGQTFDLKKIYGHLSSKQQLLLKTYSANFNKLLSQTLEEGADSSFISEFLVSGPAVAQCCLPYGLYRKKLAGNCAKICAQYSKMSESAQMLSQQIVRSLLMWFMQQSGTAKKDATLFEFTIKRFYNDFTLESKSGGGGFQVQDRIRVAQNCFVDLLGLDLPTGYQMGFLYIRQLCLHLRGIRNNLTKDGVKNIYSWQFYNCIKLWVLAVTEHQSELSLLIHPLVQLGIGAVRLSNNPKYFPFHVKIVQLLTLINEKTKQFVPIAQYLLYPFDPATDFLNGKPKQLLQDKAIPDTLVSLKYAKKHAETADVKDRVIREVIEELTIYYAANSRLISFPEAVVPIGVVLRKFKKNTHNGNYRKIVAAFLDLLKKNEDFIIQKRTQMREKAIKNLTAMLQSFESYFAPDERTPLEKERDNIIKRRSEYYKNKIQAVSK</sequence>
<comment type="caution">
    <text evidence="4">The sequence shown here is derived from an EMBL/GenBank/DDBJ whole genome shotgun (WGS) entry which is preliminary data.</text>
</comment>
<dbReference type="PANTHER" id="PTHR12687:SF4">
    <property type="entry name" value="NUCLEOLAR COMPLEX PROTEIN 2 HOMOLOG"/>
    <property type="match status" value="1"/>
</dbReference>